<dbReference type="OrthoDB" id="10406075at2759"/>
<dbReference type="EMBL" id="CAJVPS010015814">
    <property type="protein sequence ID" value="CAG8687679.1"/>
    <property type="molecule type" value="Genomic_DNA"/>
</dbReference>
<reference evidence="1" key="1">
    <citation type="submission" date="2021-06" db="EMBL/GenBank/DDBJ databases">
        <authorList>
            <person name="Kallberg Y."/>
            <person name="Tangrot J."/>
            <person name="Rosling A."/>
        </authorList>
    </citation>
    <scope>NUCLEOTIDE SEQUENCE</scope>
    <source>
        <strain evidence="1">FL130A</strain>
    </source>
</reference>
<keyword evidence="2" id="KW-1185">Reference proteome</keyword>
<accession>A0A9N9HJM5</accession>
<protein>
    <submittedName>
        <fullName evidence="1">8302_t:CDS:1</fullName>
    </submittedName>
</protein>
<sequence length="149" mass="17541">REDFVFEFTLNSYNNERRCAIYHPTKTTEHFLAYASKIDRPQIVSVTFQPGTAKERFKKFRKFKLFKNSSSSSSPSTKDCIHLLHNTIQFDAIEEKYQTIIRPNDSWGLSIGIAKNTLLDSSDYFRWVRPIQFELLVDEKLLLKINELK</sequence>
<evidence type="ECO:0000313" key="1">
    <source>
        <dbReference type="EMBL" id="CAG8687679.1"/>
    </source>
</evidence>
<dbReference type="Proteomes" id="UP000789508">
    <property type="component" value="Unassembled WGS sequence"/>
</dbReference>
<proteinExistence type="predicted"/>
<gene>
    <name evidence="1" type="ORF">ALEPTO_LOCUS11097</name>
</gene>
<comment type="caution">
    <text evidence="1">The sequence shown here is derived from an EMBL/GenBank/DDBJ whole genome shotgun (WGS) entry which is preliminary data.</text>
</comment>
<evidence type="ECO:0000313" key="2">
    <source>
        <dbReference type="Proteomes" id="UP000789508"/>
    </source>
</evidence>
<feature type="non-terminal residue" evidence="1">
    <location>
        <position position="1"/>
    </location>
</feature>
<name>A0A9N9HJM5_9GLOM</name>
<dbReference type="AlphaFoldDB" id="A0A9N9HJM5"/>
<organism evidence="1 2">
    <name type="scientific">Ambispora leptoticha</name>
    <dbReference type="NCBI Taxonomy" id="144679"/>
    <lineage>
        <taxon>Eukaryota</taxon>
        <taxon>Fungi</taxon>
        <taxon>Fungi incertae sedis</taxon>
        <taxon>Mucoromycota</taxon>
        <taxon>Glomeromycotina</taxon>
        <taxon>Glomeromycetes</taxon>
        <taxon>Archaeosporales</taxon>
        <taxon>Ambisporaceae</taxon>
        <taxon>Ambispora</taxon>
    </lineage>
</organism>
<feature type="non-terminal residue" evidence="1">
    <location>
        <position position="149"/>
    </location>
</feature>